<dbReference type="Proteomes" id="UP001497535">
    <property type="component" value="Unassembled WGS sequence"/>
</dbReference>
<evidence type="ECO:0000313" key="1">
    <source>
        <dbReference type="EMBL" id="CAK5064737.1"/>
    </source>
</evidence>
<proteinExistence type="predicted"/>
<dbReference type="EMBL" id="CAVMJV010000019">
    <property type="protein sequence ID" value="CAK5064737.1"/>
    <property type="molecule type" value="Genomic_DNA"/>
</dbReference>
<name>A0ACB0YWP7_MELEN</name>
<reference evidence="1" key="1">
    <citation type="submission" date="2023-11" db="EMBL/GenBank/DDBJ databases">
        <authorList>
            <person name="Poullet M."/>
        </authorList>
    </citation>
    <scope>NUCLEOTIDE SEQUENCE</scope>
    <source>
        <strain evidence="1">E1834</strain>
    </source>
</reference>
<protein>
    <submittedName>
        <fullName evidence="1">Uncharacterized protein</fullName>
    </submittedName>
</protein>
<sequence length="130" mass="14939">MNVFLLCLNIFTVVKLIKVFFTIFLIQLLIVSLEKFPEELFAIAEKYQVLPLKEICEQFMASGIDAKNFGKRYLYAGVHGLPMVEKACVDFISANRKKFLASNEWKEFEAEYKEMADHLLISVAYDGNNA</sequence>
<accession>A0ACB0YWP7</accession>
<organism evidence="1 2">
    <name type="scientific">Meloidogyne enterolobii</name>
    <name type="common">Root-knot nematode worm</name>
    <name type="synonym">Meloidogyne mayaguensis</name>
    <dbReference type="NCBI Taxonomy" id="390850"/>
    <lineage>
        <taxon>Eukaryota</taxon>
        <taxon>Metazoa</taxon>
        <taxon>Ecdysozoa</taxon>
        <taxon>Nematoda</taxon>
        <taxon>Chromadorea</taxon>
        <taxon>Rhabditida</taxon>
        <taxon>Tylenchina</taxon>
        <taxon>Tylenchomorpha</taxon>
        <taxon>Tylenchoidea</taxon>
        <taxon>Meloidogynidae</taxon>
        <taxon>Meloidogyninae</taxon>
        <taxon>Meloidogyne</taxon>
    </lineage>
</organism>
<comment type="caution">
    <text evidence="1">The sequence shown here is derived from an EMBL/GenBank/DDBJ whole genome shotgun (WGS) entry which is preliminary data.</text>
</comment>
<gene>
    <name evidence="1" type="ORF">MENTE1834_LOCUS17118</name>
</gene>
<evidence type="ECO:0000313" key="2">
    <source>
        <dbReference type="Proteomes" id="UP001497535"/>
    </source>
</evidence>
<keyword evidence="2" id="KW-1185">Reference proteome</keyword>